<proteinExistence type="predicted"/>
<organism evidence="2 3">
    <name type="scientific">Mucuna pruriens</name>
    <name type="common">Velvet bean</name>
    <name type="synonym">Dolichos pruriens</name>
    <dbReference type="NCBI Taxonomy" id="157652"/>
    <lineage>
        <taxon>Eukaryota</taxon>
        <taxon>Viridiplantae</taxon>
        <taxon>Streptophyta</taxon>
        <taxon>Embryophyta</taxon>
        <taxon>Tracheophyta</taxon>
        <taxon>Spermatophyta</taxon>
        <taxon>Magnoliopsida</taxon>
        <taxon>eudicotyledons</taxon>
        <taxon>Gunneridae</taxon>
        <taxon>Pentapetalae</taxon>
        <taxon>rosids</taxon>
        <taxon>fabids</taxon>
        <taxon>Fabales</taxon>
        <taxon>Fabaceae</taxon>
        <taxon>Papilionoideae</taxon>
        <taxon>50 kb inversion clade</taxon>
        <taxon>NPAAA clade</taxon>
        <taxon>indigoferoid/millettioid clade</taxon>
        <taxon>Phaseoleae</taxon>
        <taxon>Mucuna</taxon>
    </lineage>
</organism>
<protein>
    <recommendedName>
        <fullName evidence="4">Integrase catalytic domain-containing protein</fullName>
    </recommendedName>
</protein>
<accession>A0A371H8C2</accession>
<dbReference type="InterPro" id="IPR036397">
    <property type="entry name" value="RNaseH_sf"/>
</dbReference>
<evidence type="ECO:0008006" key="4">
    <source>
        <dbReference type="Google" id="ProtNLM"/>
    </source>
</evidence>
<reference evidence="2" key="1">
    <citation type="submission" date="2018-05" db="EMBL/GenBank/DDBJ databases">
        <title>Draft genome of Mucuna pruriens seed.</title>
        <authorList>
            <person name="Nnadi N.E."/>
            <person name="Vos R."/>
            <person name="Hasami M.H."/>
            <person name="Devisetty U.K."/>
            <person name="Aguiy J.C."/>
        </authorList>
    </citation>
    <scope>NUCLEOTIDE SEQUENCE [LARGE SCALE GENOMIC DNA]</scope>
    <source>
        <strain evidence="2">JCA_2017</strain>
    </source>
</reference>
<name>A0A371H8C2_MUCPR</name>
<dbReference type="SUPFAM" id="SSF53098">
    <property type="entry name" value="Ribonuclease H-like"/>
    <property type="match status" value="1"/>
</dbReference>
<dbReference type="Gene3D" id="3.30.420.10">
    <property type="entry name" value="Ribonuclease H-like superfamily/Ribonuclease H"/>
    <property type="match status" value="1"/>
</dbReference>
<feature type="non-terminal residue" evidence="2">
    <location>
        <position position="1"/>
    </location>
</feature>
<evidence type="ECO:0000256" key="1">
    <source>
        <dbReference type="SAM" id="MobiDB-lite"/>
    </source>
</evidence>
<dbReference type="OrthoDB" id="545631at2759"/>
<gene>
    <name evidence="2" type="ORF">CR513_17957</name>
</gene>
<dbReference type="AlphaFoldDB" id="A0A371H8C2"/>
<feature type="compositionally biased region" description="Basic and acidic residues" evidence="1">
    <location>
        <begin position="43"/>
        <end position="57"/>
    </location>
</feature>
<dbReference type="InterPro" id="IPR012337">
    <property type="entry name" value="RNaseH-like_sf"/>
</dbReference>
<dbReference type="EMBL" id="QJKJ01003318">
    <property type="protein sequence ID" value="RDX99044.1"/>
    <property type="molecule type" value="Genomic_DNA"/>
</dbReference>
<dbReference type="GO" id="GO:0003676">
    <property type="term" value="F:nucleic acid binding"/>
    <property type="evidence" value="ECO:0007669"/>
    <property type="project" value="InterPro"/>
</dbReference>
<keyword evidence="3" id="KW-1185">Reference proteome</keyword>
<dbReference type="Proteomes" id="UP000257109">
    <property type="component" value="Unassembled WGS sequence"/>
</dbReference>
<feature type="region of interest" description="Disordered" evidence="1">
    <location>
        <begin position="41"/>
        <end position="74"/>
    </location>
</feature>
<comment type="caution">
    <text evidence="2">The sequence shown here is derived from an EMBL/GenBank/DDBJ whole genome shotgun (WGS) entry which is preliminary data.</text>
</comment>
<sequence length="74" mass="8676">MIDNDTQFINKTLHNFYEHLKITHKVTSIEYPQVNNQIKAANKRTEDVRKKKEDRKLAPNWEGPFNPSATTHIA</sequence>
<evidence type="ECO:0000313" key="2">
    <source>
        <dbReference type="EMBL" id="RDX99044.1"/>
    </source>
</evidence>
<evidence type="ECO:0000313" key="3">
    <source>
        <dbReference type="Proteomes" id="UP000257109"/>
    </source>
</evidence>